<dbReference type="AlphaFoldDB" id="G8YU33"/>
<evidence type="ECO:0000313" key="13">
    <source>
        <dbReference type="EMBL" id="CCE72873.1"/>
    </source>
</evidence>
<feature type="domain" description="Tr-type G" evidence="12">
    <location>
        <begin position="222"/>
        <end position="391"/>
    </location>
</feature>
<dbReference type="InterPro" id="IPR005225">
    <property type="entry name" value="Small_GTP-bd"/>
</dbReference>
<dbReference type="InterPro" id="IPR023115">
    <property type="entry name" value="TIF_IF2_dom3"/>
</dbReference>
<dbReference type="GO" id="GO:0003924">
    <property type="term" value="F:GTPase activity"/>
    <property type="evidence" value="ECO:0007669"/>
    <property type="project" value="InterPro"/>
</dbReference>
<dbReference type="SUPFAM" id="SSF50447">
    <property type="entry name" value="Translation proteins"/>
    <property type="match status" value="2"/>
</dbReference>
<dbReference type="GO" id="GO:0005525">
    <property type="term" value="F:GTP binding"/>
    <property type="evidence" value="ECO:0007669"/>
    <property type="project" value="UniProtKB-KW"/>
</dbReference>
<reference evidence="15" key="2">
    <citation type="journal article" date="2012" name="G3 (Bethesda)">
        <title>Pichia sorbitophila, an interspecies yeast hybrid reveals early steps of genome resolution following polyploidization.</title>
        <authorList>
            <person name="Leh Louis V."/>
            <person name="Despons L."/>
            <person name="Friedrich A."/>
            <person name="Martin T."/>
            <person name="Durrens P."/>
            <person name="Casaregola S."/>
            <person name="Neuveglise C."/>
            <person name="Fairhead C."/>
            <person name="Marck C."/>
            <person name="Cruz J.A."/>
            <person name="Straub M.L."/>
            <person name="Kugler V."/>
            <person name="Sacerdot C."/>
            <person name="Uzunov Z."/>
            <person name="Thierry A."/>
            <person name="Weiss S."/>
            <person name="Bleykasten C."/>
            <person name="De Montigny J."/>
            <person name="Jacques N."/>
            <person name="Jung P."/>
            <person name="Lemaire M."/>
            <person name="Mallet S."/>
            <person name="Morel G."/>
            <person name="Richard G.F."/>
            <person name="Sarkar A."/>
            <person name="Savel G."/>
            <person name="Schacherer J."/>
            <person name="Seret M.L."/>
            <person name="Talla E."/>
            <person name="Samson G."/>
            <person name="Jubin C."/>
            <person name="Poulain J."/>
            <person name="Vacherie B."/>
            <person name="Barbe V."/>
            <person name="Pelletier E."/>
            <person name="Sherman D.J."/>
            <person name="Westhof E."/>
            <person name="Weissenbach J."/>
            <person name="Baret P.V."/>
            <person name="Wincker P."/>
            <person name="Gaillardin C."/>
            <person name="Dujon B."/>
            <person name="Souciet J.L."/>
        </authorList>
    </citation>
    <scope>NUCLEOTIDE SEQUENCE [LARGE SCALE GENOMIC DNA]</scope>
    <source>
        <strain evidence="15">ATCC MYA-4447 / BCRC 22081 / CBS 7064 / NBRC 10061 / NRRL Y-12695</strain>
    </source>
</reference>
<evidence type="ECO:0000256" key="5">
    <source>
        <dbReference type="ARBA" id="ARBA00022917"/>
    </source>
</evidence>
<dbReference type="Proteomes" id="UP000005222">
    <property type="component" value="Chromosome B"/>
</dbReference>
<dbReference type="NCBIfam" id="TIGR00231">
    <property type="entry name" value="small_GTP"/>
    <property type="match status" value="1"/>
</dbReference>
<dbReference type="GO" id="GO:0032543">
    <property type="term" value="P:mitochondrial translation"/>
    <property type="evidence" value="ECO:0007669"/>
    <property type="project" value="UniProtKB-ARBA"/>
</dbReference>
<evidence type="ECO:0000256" key="10">
    <source>
        <dbReference type="ARBA" id="ARBA00044200"/>
    </source>
</evidence>
<dbReference type="InterPro" id="IPR036925">
    <property type="entry name" value="TIF_IF2_dom3_sf"/>
</dbReference>
<dbReference type="PANTHER" id="PTHR43381:SF20">
    <property type="entry name" value="TRANSLATION INITIATION FACTOR IF-2, MITOCHONDRIAL"/>
    <property type="match status" value="1"/>
</dbReference>
<dbReference type="Gene3D" id="3.40.50.10050">
    <property type="entry name" value="Translation initiation factor IF- 2, domain 3"/>
    <property type="match status" value="1"/>
</dbReference>
<dbReference type="InterPro" id="IPR027417">
    <property type="entry name" value="P-loop_NTPase"/>
</dbReference>
<dbReference type="CDD" id="cd01887">
    <property type="entry name" value="IF2_eIF5B"/>
    <property type="match status" value="1"/>
</dbReference>
<dbReference type="FunCoup" id="G8YU33">
    <property type="interactions" value="823"/>
</dbReference>
<dbReference type="FunFam" id="3.40.50.10050:FF:000001">
    <property type="entry name" value="Translation initiation factor IF-2"/>
    <property type="match status" value="1"/>
</dbReference>
<dbReference type="InterPro" id="IPR000795">
    <property type="entry name" value="T_Tr_GTP-bd_dom"/>
</dbReference>
<dbReference type="Pfam" id="PF11987">
    <property type="entry name" value="IF-2"/>
    <property type="match status" value="1"/>
</dbReference>
<dbReference type="Pfam" id="PF04760">
    <property type="entry name" value="IF2_N"/>
    <property type="match status" value="1"/>
</dbReference>
<feature type="compositionally biased region" description="Basic and acidic residues" evidence="11">
    <location>
        <begin position="85"/>
        <end position="109"/>
    </location>
</feature>
<keyword evidence="4" id="KW-0547">Nucleotide-binding</keyword>
<comment type="function">
    <text evidence="9">One of the essential components for the initiation of protein synthesis. Protects formylmethionyl-tRNA from spontaneous hydrolysis and promotes its binding to the 30S ribosomal subunits. Also involved in the hydrolysis of GTP during the formation of the 70S ribosomal complex.</text>
</comment>
<dbReference type="Proteomes" id="UP000005222">
    <property type="component" value="Chromosome A"/>
</dbReference>
<keyword evidence="3" id="KW-0396">Initiation factor</keyword>
<dbReference type="Gene3D" id="3.40.50.300">
    <property type="entry name" value="P-loop containing nucleotide triphosphate hydrolases"/>
    <property type="match status" value="1"/>
</dbReference>
<accession>G8YU33</accession>
<dbReference type="FunFam" id="3.40.50.300:FF:000019">
    <property type="entry name" value="Translation initiation factor IF-2"/>
    <property type="match status" value="1"/>
</dbReference>
<evidence type="ECO:0000256" key="1">
    <source>
        <dbReference type="ARBA" id="ARBA00004173"/>
    </source>
</evidence>
<dbReference type="eggNOG" id="KOG1145">
    <property type="taxonomic scope" value="Eukaryota"/>
</dbReference>
<keyword evidence="5" id="KW-0648">Protein biosynthesis</keyword>
<evidence type="ECO:0000313" key="15">
    <source>
        <dbReference type="Proteomes" id="UP000005222"/>
    </source>
</evidence>
<evidence type="ECO:0000256" key="7">
    <source>
        <dbReference type="ARBA" id="ARBA00023128"/>
    </source>
</evidence>
<dbReference type="FunFam" id="2.40.30.10:FF:000126">
    <property type="entry name" value="Mitochondrial translation initiation factor"/>
    <property type="match status" value="1"/>
</dbReference>
<evidence type="ECO:0000256" key="9">
    <source>
        <dbReference type="ARBA" id="ARBA00025162"/>
    </source>
</evidence>
<dbReference type="SUPFAM" id="SSF52156">
    <property type="entry name" value="Initiation factor IF2/eIF5b, domain 3"/>
    <property type="match status" value="1"/>
</dbReference>
<keyword evidence="8" id="KW-0342">GTP-binding</keyword>
<dbReference type="InterPro" id="IPR006847">
    <property type="entry name" value="IF2_N"/>
</dbReference>
<feature type="compositionally biased region" description="Basic and acidic residues" evidence="11">
    <location>
        <begin position="37"/>
        <end position="51"/>
    </location>
</feature>
<evidence type="ECO:0000256" key="11">
    <source>
        <dbReference type="SAM" id="MobiDB-lite"/>
    </source>
</evidence>
<protein>
    <recommendedName>
        <fullName evidence="10">Translation initiation factor IF-2, mitochondrial</fullName>
    </recommendedName>
</protein>
<dbReference type="CDD" id="cd03692">
    <property type="entry name" value="mtIF2_IVc"/>
    <property type="match status" value="1"/>
</dbReference>
<dbReference type="CDD" id="cd03702">
    <property type="entry name" value="IF2_mtIF2_II"/>
    <property type="match status" value="1"/>
</dbReference>
<dbReference type="PROSITE" id="PS51722">
    <property type="entry name" value="G_TR_2"/>
    <property type="match status" value="1"/>
</dbReference>
<evidence type="ECO:0000256" key="6">
    <source>
        <dbReference type="ARBA" id="ARBA00022946"/>
    </source>
</evidence>
<dbReference type="InterPro" id="IPR044145">
    <property type="entry name" value="IF2_II"/>
</dbReference>
<evidence type="ECO:0000313" key="14">
    <source>
        <dbReference type="EMBL" id="CCE73434.1"/>
    </source>
</evidence>
<sequence>MISRTRCVLLKGSALSGRYTRPPMRCYSSFFKDLPDVKKSTSETRQGKSDGRTPSTSGDKKQNRFALKYSKNDQVNKKTHVNKSPGERDERDKLKKYHQIRETLKEKAKQTAPKSSGPTQRENKFTKKRQVDSAIKRPKVTIHLPKFITVSNLSTILNVPLTDFLKKLKTLGFNNMTHNYILDQENASLIADEFGFDAQMSTDEGDDLFPSPECDDPNKLKPRAPVVTIMGHVDHGKTTLLDYLRKTAVVDQEHGGITQHIGAFSVLTPISKKKITFLDTPGHAAFLKMRERGAMFTDIVVLVVAADDSVMPQTIEAINHTKRLSVPMVVAVTKCDKPGVNADKVIADLSAHGIDVEDYGGDTQTIRVSGKTGLNMDKLEEAIIALSELNDFKSEVTQIPAEGWVIESRVAKGLGNVATVLVRRSSVKTGSFLVAGNTYCKVRGMNDENGKSVKVAPPSTPVQIWGWKELPDAGNQVLEAKNEQIAKKVCEHRIYRQKQIEAAKDIETINMKRQEEVREHKRKEKINELKMAGLDTSEIEGEMEEENQIKKVKYIIKSDVFGSAEAIKESIHGMGNDEVTAVVVSHDANLPSDSDIELVKTLDAKLLCFNLKVPKNIALKAERSSVEIRDYNVIYRLIEDVTADLTNLLEPLIETKILGEVEIQNVFTITGKNKSKFKIAGCKVSSGNLKRASKVMVMRGDKELYKGTLSSLKHVKDDISEAKKGMECGTSFTGWDKFEPGDVVKIYDEISHPRYL</sequence>
<dbReference type="InterPro" id="IPR009000">
    <property type="entry name" value="Transl_B-barrel_sf"/>
</dbReference>
<comment type="similarity">
    <text evidence="2">Belongs to the TRAFAC class translation factor GTPase superfamily. Classic translation factor GTPase family. IF-2 subfamily.</text>
</comment>
<dbReference type="PANTHER" id="PTHR43381">
    <property type="entry name" value="TRANSLATION INITIATION FACTOR IF-2-RELATED"/>
    <property type="match status" value="1"/>
</dbReference>
<dbReference type="Gene3D" id="2.40.30.10">
    <property type="entry name" value="Translation factors"/>
    <property type="match status" value="2"/>
</dbReference>
<dbReference type="HOGENOM" id="CLU_006301_10_2_1"/>
<dbReference type="EMBL" id="FO082059">
    <property type="protein sequence ID" value="CCE72873.1"/>
    <property type="molecule type" value="Genomic_DNA"/>
</dbReference>
<comment type="subcellular location">
    <subcellularLocation>
        <location evidence="1">Mitochondrion</location>
    </subcellularLocation>
</comment>
<evidence type="ECO:0000256" key="4">
    <source>
        <dbReference type="ARBA" id="ARBA00022741"/>
    </source>
</evidence>
<dbReference type="GO" id="GO:0005739">
    <property type="term" value="C:mitochondrion"/>
    <property type="evidence" value="ECO:0007669"/>
    <property type="project" value="UniProtKB-SubCell"/>
</dbReference>
<dbReference type="SUPFAM" id="SSF52540">
    <property type="entry name" value="P-loop containing nucleoside triphosphate hydrolases"/>
    <property type="match status" value="1"/>
</dbReference>
<reference evidence="14" key="1">
    <citation type="submission" date="2011-10" db="EMBL/GenBank/DDBJ databases">
        <authorList>
            <person name="Genoscope - CEA"/>
        </authorList>
    </citation>
    <scope>NUCLEOTIDE SEQUENCE</scope>
    <source>
        <strain evidence="14">CBS 7064</strain>
    </source>
</reference>
<keyword evidence="7" id="KW-0496">Mitochondrion</keyword>
<dbReference type="OMA" id="TIVCYQI"/>
<keyword evidence="15" id="KW-1185">Reference proteome</keyword>
<feature type="region of interest" description="Disordered" evidence="11">
    <location>
        <begin position="37"/>
        <end position="132"/>
    </location>
</feature>
<dbReference type="FunFam" id="2.40.30.10:FF:000008">
    <property type="entry name" value="Translation initiation factor IF-2"/>
    <property type="match status" value="1"/>
</dbReference>
<dbReference type="InterPro" id="IPR000178">
    <property type="entry name" value="TF_IF2_bacterial-like"/>
</dbReference>
<evidence type="ECO:0000256" key="2">
    <source>
        <dbReference type="ARBA" id="ARBA00007733"/>
    </source>
</evidence>
<dbReference type="EMBL" id="FO082058">
    <property type="protein sequence ID" value="CCE73434.1"/>
    <property type="molecule type" value="Genomic_DNA"/>
</dbReference>
<dbReference type="Pfam" id="PF22042">
    <property type="entry name" value="EF-G_D2"/>
    <property type="match status" value="1"/>
</dbReference>
<organism evidence="14 15">
    <name type="scientific">Pichia sorbitophila (strain ATCC MYA-4447 / BCRC 22081 / CBS 7064 / NBRC 10061 / NRRL Y-12695)</name>
    <name type="common">Hybrid yeast</name>
    <dbReference type="NCBI Taxonomy" id="559304"/>
    <lineage>
        <taxon>Eukaryota</taxon>
        <taxon>Fungi</taxon>
        <taxon>Dikarya</taxon>
        <taxon>Ascomycota</taxon>
        <taxon>Saccharomycotina</taxon>
        <taxon>Pichiomycetes</taxon>
        <taxon>Debaryomycetaceae</taxon>
        <taxon>Millerozyma</taxon>
    </lineage>
</organism>
<proteinExistence type="inferred from homology"/>
<dbReference type="Pfam" id="PF00009">
    <property type="entry name" value="GTP_EFTU"/>
    <property type="match status" value="1"/>
</dbReference>
<gene>
    <name evidence="14" type="primary">Piso0_000475</name>
    <name evidence="13" type="ORF">GNLVRS01_PISO0A10164g</name>
    <name evidence="14" type="ORF">GNLVRS01_PISO0B10231g</name>
</gene>
<keyword evidence="6" id="KW-0809">Transit peptide</keyword>
<dbReference type="InterPro" id="IPR015760">
    <property type="entry name" value="TIF_IF2"/>
</dbReference>
<evidence type="ECO:0000259" key="12">
    <source>
        <dbReference type="PROSITE" id="PS51722"/>
    </source>
</evidence>
<dbReference type="InParanoid" id="G8YU33"/>
<dbReference type="OrthoDB" id="361630at2759"/>
<dbReference type="STRING" id="559304.G8YU33"/>
<evidence type="ECO:0000256" key="3">
    <source>
        <dbReference type="ARBA" id="ARBA00022540"/>
    </source>
</evidence>
<name>G8YU33_PICSO</name>
<dbReference type="InterPro" id="IPR053905">
    <property type="entry name" value="EF-G-like_DII"/>
</dbReference>
<dbReference type="HAMAP" id="MF_00100_B">
    <property type="entry name" value="IF_2_B"/>
    <property type="match status" value="1"/>
</dbReference>
<dbReference type="GO" id="GO:0003743">
    <property type="term" value="F:translation initiation factor activity"/>
    <property type="evidence" value="ECO:0007669"/>
    <property type="project" value="UniProtKB-KW"/>
</dbReference>
<feature type="compositionally biased region" description="Basic and acidic residues" evidence="11">
    <location>
        <begin position="121"/>
        <end position="132"/>
    </location>
</feature>
<evidence type="ECO:0000256" key="8">
    <source>
        <dbReference type="ARBA" id="ARBA00023134"/>
    </source>
</evidence>